<dbReference type="EC" id="2.7.7.15" evidence="8"/>
<evidence type="ECO:0000256" key="7">
    <source>
        <dbReference type="ARBA" id="ARBA00023264"/>
    </source>
</evidence>
<sequence>MTPKHRSTTATSASASAPLSLSAPAPASSTSTTSKQSCISQSDSIDIQNQHDQEDQAQDMDQEKTKEIEEDTSPSSSNSSTKSNDNERVSGSSGPSTPMYSYPINPPPEGRLVRIYRDGIYDLFHFGHAKALEKAKKSFPDVYLIVGVCDDTLTHNHKGKTVMTDKERYESVRHCKWVDEVVESAPWVIDQAFLDRHKIDYVAHDDNPYKSVDSDDVYAFVKNKGQFLPTQRTEGVSTSDLITRIVKDYDQYLRRNLERGVSAKELGIGFFKEHEVKLKKSAKDIQDSIRQNWHGTRDDLLQVLAAWEDKSHEFVKETFGVDSVVNKIFSKRHRPGTSSRSVIESVNTGSSGVSSDEEGPLSPTRLASPDSREVFDSEEKGIPDNKK</sequence>
<comment type="caution">
    <text evidence="11">The sequence shown here is derived from an EMBL/GenBank/DDBJ whole genome shotgun (WGS) entry which is preliminary data.</text>
</comment>
<evidence type="ECO:0000256" key="8">
    <source>
        <dbReference type="ARBA" id="ARBA00026101"/>
    </source>
</evidence>
<dbReference type="PANTHER" id="PTHR10739:SF13">
    <property type="entry name" value="CHOLINE-PHOSPHATE CYTIDYLYLTRANSFERASE"/>
    <property type="match status" value="1"/>
</dbReference>
<evidence type="ECO:0000256" key="4">
    <source>
        <dbReference type="ARBA" id="ARBA00022695"/>
    </source>
</evidence>
<feature type="compositionally biased region" description="Polar residues" evidence="9">
    <location>
        <begin position="89"/>
        <end position="99"/>
    </location>
</feature>
<keyword evidence="7" id="KW-1208">Phospholipid metabolism</keyword>
<dbReference type="NCBIfam" id="TIGR00125">
    <property type="entry name" value="cyt_tran_rel"/>
    <property type="match status" value="1"/>
</dbReference>
<dbReference type="Pfam" id="PF01467">
    <property type="entry name" value="CTP_transf_like"/>
    <property type="match status" value="1"/>
</dbReference>
<comment type="similarity">
    <text evidence="1">Belongs to the cytidylyltransferase family.</text>
</comment>
<evidence type="ECO:0000256" key="9">
    <source>
        <dbReference type="SAM" id="MobiDB-lite"/>
    </source>
</evidence>
<evidence type="ECO:0000259" key="10">
    <source>
        <dbReference type="Pfam" id="PF01467"/>
    </source>
</evidence>
<keyword evidence="2" id="KW-0444">Lipid biosynthesis</keyword>
<feature type="region of interest" description="Disordered" evidence="9">
    <location>
        <begin position="1"/>
        <end position="107"/>
    </location>
</feature>
<evidence type="ECO:0000256" key="5">
    <source>
        <dbReference type="ARBA" id="ARBA00023098"/>
    </source>
</evidence>
<feature type="compositionally biased region" description="Basic and acidic residues" evidence="9">
    <location>
        <begin position="370"/>
        <end position="387"/>
    </location>
</feature>
<dbReference type="InterPro" id="IPR014729">
    <property type="entry name" value="Rossmann-like_a/b/a_fold"/>
</dbReference>
<dbReference type="EMBL" id="JAAAID010000397">
    <property type="protein sequence ID" value="KAG0017996.1"/>
    <property type="molecule type" value="Genomic_DNA"/>
</dbReference>
<dbReference type="AlphaFoldDB" id="A0A9P6MXX4"/>
<gene>
    <name evidence="11" type="ORF">BGZ80_007670</name>
</gene>
<proteinExistence type="inferred from homology"/>
<dbReference type="SUPFAM" id="SSF52374">
    <property type="entry name" value="Nucleotidylyl transferase"/>
    <property type="match status" value="1"/>
</dbReference>
<organism evidence="11 12">
    <name type="scientific">Entomortierella chlamydospora</name>
    <dbReference type="NCBI Taxonomy" id="101097"/>
    <lineage>
        <taxon>Eukaryota</taxon>
        <taxon>Fungi</taxon>
        <taxon>Fungi incertae sedis</taxon>
        <taxon>Mucoromycota</taxon>
        <taxon>Mortierellomycotina</taxon>
        <taxon>Mortierellomycetes</taxon>
        <taxon>Mortierellales</taxon>
        <taxon>Mortierellaceae</taxon>
        <taxon>Entomortierella</taxon>
    </lineage>
</organism>
<keyword evidence="12" id="KW-1185">Reference proteome</keyword>
<evidence type="ECO:0000256" key="6">
    <source>
        <dbReference type="ARBA" id="ARBA00023209"/>
    </source>
</evidence>
<dbReference type="InterPro" id="IPR004821">
    <property type="entry name" value="Cyt_trans-like"/>
</dbReference>
<feature type="compositionally biased region" description="Polar residues" evidence="9">
    <location>
        <begin position="336"/>
        <end position="354"/>
    </location>
</feature>
<feature type="compositionally biased region" description="Low complexity" evidence="9">
    <location>
        <begin position="73"/>
        <end position="83"/>
    </location>
</feature>
<feature type="region of interest" description="Disordered" evidence="9">
    <location>
        <begin position="334"/>
        <end position="387"/>
    </location>
</feature>
<evidence type="ECO:0000313" key="12">
    <source>
        <dbReference type="Proteomes" id="UP000703661"/>
    </source>
</evidence>
<dbReference type="CDD" id="cd02174">
    <property type="entry name" value="CCT"/>
    <property type="match status" value="1"/>
</dbReference>
<keyword evidence="6" id="KW-0594">Phospholipid biosynthesis</keyword>
<evidence type="ECO:0000256" key="1">
    <source>
        <dbReference type="ARBA" id="ARBA00010101"/>
    </source>
</evidence>
<feature type="domain" description="Cytidyltransferase-like" evidence="10">
    <location>
        <begin position="118"/>
        <end position="244"/>
    </location>
</feature>
<reference evidence="11" key="1">
    <citation type="journal article" date="2020" name="Fungal Divers.">
        <title>Resolving the Mortierellaceae phylogeny through synthesis of multi-gene phylogenetics and phylogenomics.</title>
        <authorList>
            <person name="Vandepol N."/>
            <person name="Liber J."/>
            <person name="Desiro A."/>
            <person name="Na H."/>
            <person name="Kennedy M."/>
            <person name="Barry K."/>
            <person name="Grigoriev I.V."/>
            <person name="Miller A.N."/>
            <person name="O'Donnell K."/>
            <person name="Stajich J.E."/>
            <person name="Bonito G."/>
        </authorList>
    </citation>
    <scope>NUCLEOTIDE SEQUENCE</scope>
    <source>
        <strain evidence="11">NRRL 2769</strain>
    </source>
</reference>
<keyword evidence="5" id="KW-0443">Lipid metabolism</keyword>
<keyword evidence="3" id="KW-0808">Transferase</keyword>
<dbReference type="InterPro" id="IPR041723">
    <property type="entry name" value="CCT"/>
</dbReference>
<feature type="compositionally biased region" description="Low complexity" evidence="9">
    <location>
        <begin position="8"/>
        <end position="48"/>
    </location>
</feature>
<evidence type="ECO:0000256" key="3">
    <source>
        <dbReference type="ARBA" id="ARBA00022679"/>
    </source>
</evidence>
<dbReference type="Proteomes" id="UP000703661">
    <property type="component" value="Unassembled WGS sequence"/>
</dbReference>
<accession>A0A9P6MXX4</accession>
<dbReference type="GO" id="GO:0031210">
    <property type="term" value="F:phosphatidylcholine binding"/>
    <property type="evidence" value="ECO:0007669"/>
    <property type="project" value="TreeGrafter"/>
</dbReference>
<keyword evidence="4" id="KW-0548">Nucleotidyltransferase</keyword>
<dbReference type="Gene3D" id="3.40.50.620">
    <property type="entry name" value="HUPs"/>
    <property type="match status" value="1"/>
</dbReference>
<dbReference type="PANTHER" id="PTHR10739">
    <property type="entry name" value="CYTIDYLYLTRANSFERASE"/>
    <property type="match status" value="1"/>
</dbReference>
<evidence type="ECO:0000313" key="11">
    <source>
        <dbReference type="EMBL" id="KAG0017996.1"/>
    </source>
</evidence>
<protein>
    <recommendedName>
        <fullName evidence="8">choline-phosphate cytidylyltransferase</fullName>
        <ecNumber evidence="8">2.7.7.15</ecNumber>
    </recommendedName>
</protein>
<name>A0A9P6MXX4_9FUNG</name>
<dbReference type="GO" id="GO:0005635">
    <property type="term" value="C:nuclear envelope"/>
    <property type="evidence" value="ECO:0007669"/>
    <property type="project" value="TreeGrafter"/>
</dbReference>
<dbReference type="InterPro" id="IPR045049">
    <property type="entry name" value="Pcy1-like"/>
</dbReference>
<evidence type="ECO:0000256" key="2">
    <source>
        <dbReference type="ARBA" id="ARBA00022516"/>
    </source>
</evidence>
<dbReference type="GO" id="GO:0004105">
    <property type="term" value="F:choline-phosphate cytidylyltransferase activity"/>
    <property type="evidence" value="ECO:0007669"/>
    <property type="project" value="UniProtKB-EC"/>
</dbReference>